<dbReference type="SUPFAM" id="SSF53098">
    <property type="entry name" value="Ribonuclease H-like"/>
    <property type="match status" value="1"/>
</dbReference>
<dbReference type="GO" id="GO:0005634">
    <property type="term" value="C:nucleus"/>
    <property type="evidence" value="ECO:0007669"/>
    <property type="project" value="UniProtKB-ARBA"/>
</dbReference>
<evidence type="ECO:0000259" key="6">
    <source>
        <dbReference type="PROSITE" id="PS50994"/>
    </source>
</evidence>
<keyword evidence="1" id="KW-0815">Transposition</keyword>
<dbReference type="EMBL" id="AVOT02007258">
    <property type="protein sequence ID" value="MBW0483506.1"/>
    <property type="molecule type" value="Genomic_DNA"/>
</dbReference>
<evidence type="ECO:0000313" key="7">
    <source>
        <dbReference type="EMBL" id="MBW0483506.1"/>
    </source>
</evidence>
<dbReference type="PROSITE" id="PS50994">
    <property type="entry name" value="INTEGRASE"/>
    <property type="match status" value="1"/>
</dbReference>
<proteinExistence type="predicted"/>
<dbReference type="OrthoDB" id="4095857at2759"/>
<dbReference type="InterPro" id="IPR001584">
    <property type="entry name" value="Integrase_cat-core"/>
</dbReference>
<dbReference type="AlphaFoldDB" id="A0A9Q3GXG0"/>
<dbReference type="InterPro" id="IPR012337">
    <property type="entry name" value="RNaseH-like_sf"/>
</dbReference>
<evidence type="ECO:0000256" key="4">
    <source>
        <dbReference type="ARBA" id="ARBA00049244"/>
    </source>
</evidence>
<comment type="catalytic activity">
    <reaction evidence="3">
        <text>DNA(n) + a 2'-deoxyribonucleoside 5'-triphosphate = DNA(n+1) + diphosphate</text>
        <dbReference type="Rhea" id="RHEA:22508"/>
        <dbReference type="Rhea" id="RHEA-COMP:17339"/>
        <dbReference type="Rhea" id="RHEA-COMP:17340"/>
        <dbReference type="ChEBI" id="CHEBI:33019"/>
        <dbReference type="ChEBI" id="CHEBI:61560"/>
        <dbReference type="ChEBI" id="CHEBI:173112"/>
        <dbReference type="EC" id="2.7.7.49"/>
    </reaction>
</comment>
<accession>A0A9Q3GXG0</accession>
<name>A0A9Q3GXG0_9BASI</name>
<dbReference type="PANTHER" id="PTHR42648">
    <property type="entry name" value="TRANSPOSASE, PUTATIVE-RELATED"/>
    <property type="match status" value="1"/>
</dbReference>
<feature type="region of interest" description="Disordered" evidence="5">
    <location>
        <begin position="213"/>
        <end position="237"/>
    </location>
</feature>
<evidence type="ECO:0000256" key="5">
    <source>
        <dbReference type="SAM" id="MobiDB-lite"/>
    </source>
</evidence>
<sequence length="237" mass="27094">MTKTPFSQNFPKATRRLEFLHMDLCGPISPPSASGACYIFRILVGFSHFSWIFFLTSKAKTKEIFKKYIVKIKRQTTLQVANIISHNGKELFNTELQDFFDKRGISHLTTAPYTPEPNPFSKRGNQTTITKTRCLLKSLGFALSFWAEAANTAVYLENITTSKNINFNTPFHKWFNKEPSLRHLQPFGFLAVMLKHKQKGKFDESGILKETETVPVDNDTPPTTIQEPNLCEPEENL</sequence>
<reference evidence="7" key="1">
    <citation type="submission" date="2021-03" db="EMBL/GenBank/DDBJ databases">
        <title>Draft genome sequence of rust myrtle Austropuccinia psidii MF-1, a brazilian biotype.</title>
        <authorList>
            <person name="Quecine M.C."/>
            <person name="Pachon D.M.R."/>
            <person name="Bonatelli M.L."/>
            <person name="Correr F.H."/>
            <person name="Franceschini L.M."/>
            <person name="Leite T.F."/>
            <person name="Margarido G.R.A."/>
            <person name="Almeida C.A."/>
            <person name="Ferrarezi J.A."/>
            <person name="Labate C.A."/>
        </authorList>
    </citation>
    <scope>NUCLEOTIDE SEQUENCE</scope>
    <source>
        <strain evidence="7">MF-1</strain>
    </source>
</reference>
<keyword evidence="2" id="KW-0694">RNA-binding</keyword>
<dbReference type="GO" id="GO:0003887">
    <property type="term" value="F:DNA-directed DNA polymerase activity"/>
    <property type="evidence" value="ECO:0007669"/>
    <property type="project" value="UniProtKB-EC"/>
</dbReference>
<dbReference type="GO" id="GO:0003964">
    <property type="term" value="F:RNA-directed DNA polymerase activity"/>
    <property type="evidence" value="ECO:0007669"/>
    <property type="project" value="UniProtKB-EC"/>
</dbReference>
<dbReference type="GO" id="GO:0032196">
    <property type="term" value="P:transposition"/>
    <property type="evidence" value="ECO:0007669"/>
    <property type="project" value="UniProtKB-KW"/>
</dbReference>
<dbReference type="GO" id="GO:0003723">
    <property type="term" value="F:RNA binding"/>
    <property type="evidence" value="ECO:0007669"/>
    <property type="project" value="UniProtKB-KW"/>
</dbReference>
<organism evidence="7 8">
    <name type="scientific">Austropuccinia psidii MF-1</name>
    <dbReference type="NCBI Taxonomy" id="1389203"/>
    <lineage>
        <taxon>Eukaryota</taxon>
        <taxon>Fungi</taxon>
        <taxon>Dikarya</taxon>
        <taxon>Basidiomycota</taxon>
        <taxon>Pucciniomycotina</taxon>
        <taxon>Pucciniomycetes</taxon>
        <taxon>Pucciniales</taxon>
        <taxon>Sphaerophragmiaceae</taxon>
        <taxon>Austropuccinia</taxon>
    </lineage>
</organism>
<dbReference type="InterPro" id="IPR039537">
    <property type="entry name" value="Retrotran_Ty1/copia-like"/>
</dbReference>
<dbReference type="Proteomes" id="UP000765509">
    <property type="component" value="Unassembled WGS sequence"/>
</dbReference>
<keyword evidence="8" id="KW-1185">Reference proteome</keyword>
<evidence type="ECO:0000256" key="1">
    <source>
        <dbReference type="ARBA" id="ARBA00022578"/>
    </source>
</evidence>
<dbReference type="InterPro" id="IPR036397">
    <property type="entry name" value="RNaseH_sf"/>
</dbReference>
<dbReference type="GO" id="GO:0015074">
    <property type="term" value="P:DNA integration"/>
    <property type="evidence" value="ECO:0007669"/>
    <property type="project" value="InterPro"/>
</dbReference>
<comment type="caution">
    <text evidence="7">The sequence shown here is derived from an EMBL/GenBank/DDBJ whole genome shotgun (WGS) entry which is preliminary data.</text>
</comment>
<feature type="compositionally biased region" description="Low complexity" evidence="5">
    <location>
        <begin position="213"/>
        <end position="224"/>
    </location>
</feature>
<protein>
    <recommendedName>
        <fullName evidence="6">Integrase catalytic domain-containing protein</fullName>
    </recommendedName>
</protein>
<evidence type="ECO:0000256" key="2">
    <source>
        <dbReference type="ARBA" id="ARBA00022884"/>
    </source>
</evidence>
<dbReference type="Gene3D" id="3.30.420.10">
    <property type="entry name" value="Ribonuclease H-like superfamily/Ribonuclease H"/>
    <property type="match status" value="1"/>
</dbReference>
<dbReference type="Pfam" id="PF00665">
    <property type="entry name" value="rve"/>
    <property type="match status" value="1"/>
</dbReference>
<evidence type="ECO:0000256" key="3">
    <source>
        <dbReference type="ARBA" id="ARBA00048173"/>
    </source>
</evidence>
<evidence type="ECO:0000313" key="8">
    <source>
        <dbReference type="Proteomes" id="UP000765509"/>
    </source>
</evidence>
<feature type="domain" description="Integrase catalytic" evidence="6">
    <location>
        <begin position="7"/>
        <end position="178"/>
    </location>
</feature>
<comment type="catalytic activity">
    <reaction evidence="4">
        <text>DNA(n) + a 2'-deoxyribonucleoside 5'-triphosphate = DNA(n+1) + diphosphate</text>
        <dbReference type="Rhea" id="RHEA:22508"/>
        <dbReference type="Rhea" id="RHEA-COMP:17339"/>
        <dbReference type="Rhea" id="RHEA-COMP:17340"/>
        <dbReference type="ChEBI" id="CHEBI:33019"/>
        <dbReference type="ChEBI" id="CHEBI:61560"/>
        <dbReference type="ChEBI" id="CHEBI:173112"/>
        <dbReference type="EC" id="2.7.7.7"/>
    </reaction>
</comment>
<gene>
    <name evidence="7" type="ORF">O181_023221</name>
</gene>
<dbReference type="PANTHER" id="PTHR42648:SF18">
    <property type="entry name" value="RETROTRANSPOSON, UNCLASSIFIED-LIKE PROTEIN"/>
    <property type="match status" value="1"/>
</dbReference>